<feature type="transmembrane region" description="Helical" evidence="8">
    <location>
        <begin position="78"/>
        <end position="105"/>
    </location>
</feature>
<dbReference type="Pfam" id="PF02386">
    <property type="entry name" value="TrkH"/>
    <property type="match status" value="1"/>
</dbReference>
<feature type="transmembrane region" description="Helical" evidence="8">
    <location>
        <begin position="136"/>
        <end position="158"/>
    </location>
</feature>
<evidence type="ECO:0000313" key="10">
    <source>
        <dbReference type="Proteomes" id="UP000619534"/>
    </source>
</evidence>
<dbReference type="RefSeq" id="WP_062445512.1">
    <property type="nucleotide sequence ID" value="NZ_BMCJ01000001.1"/>
</dbReference>
<comment type="subcellular location">
    <subcellularLocation>
        <location evidence="1">Cell membrane</location>
        <topology evidence="1">Multi-pass membrane protein</topology>
    </subcellularLocation>
</comment>
<evidence type="ECO:0000313" key="9">
    <source>
        <dbReference type="EMBL" id="GGC79639.1"/>
    </source>
</evidence>
<name>A0ABQ1NLQ8_9BACI</name>
<evidence type="ECO:0000256" key="3">
    <source>
        <dbReference type="ARBA" id="ARBA00022475"/>
    </source>
</evidence>
<feature type="transmembrane region" description="Helical" evidence="8">
    <location>
        <begin position="164"/>
        <end position="183"/>
    </location>
</feature>
<feature type="transmembrane region" description="Helical" evidence="8">
    <location>
        <begin position="318"/>
        <end position="338"/>
    </location>
</feature>
<feature type="transmembrane region" description="Helical" evidence="8">
    <location>
        <begin position="53"/>
        <end position="72"/>
    </location>
</feature>
<keyword evidence="2" id="KW-0813">Transport</keyword>
<keyword evidence="10" id="KW-1185">Reference proteome</keyword>
<evidence type="ECO:0000256" key="4">
    <source>
        <dbReference type="ARBA" id="ARBA00022692"/>
    </source>
</evidence>
<feature type="transmembrane region" description="Helical" evidence="8">
    <location>
        <begin position="236"/>
        <end position="261"/>
    </location>
</feature>
<evidence type="ECO:0000256" key="6">
    <source>
        <dbReference type="ARBA" id="ARBA00023065"/>
    </source>
</evidence>
<keyword evidence="3" id="KW-1003">Cell membrane</keyword>
<dbReference type="Proteomes" id="UP000619534">
    <property type="component" value="Unassembled WGS sequence"/>
</dbReference>
<feature type="transmembrane region" description="Helical" evidence="8">
    <location>
        <begin position="359"/>
        <end position="379"/>
    </location>
</feature>
<keyword evidence="6" id="KW-0406">Ion transport</keyword>
<evidence type="ECO:0000256" key="7">
    <source>
        <dbReference type="ARBA" id="ARBA00023136"/>
    </source>
</evidence>
<dbReference type="PANTHER" id="PTHR32024:SF4">
    <property type="entry name" value="KTR SYSTEM POTASSIUM UPTAKE PROTEIN D"/>
    <property type="match status" value="1"/>
</dbReference>
<evidence type="ECO:0000256" key="2">
    <source>
        <dbReference type="ARBA" id="ARBA00022448"/>
    </source>
</evidence>
<keyword evidence="4 8" id="KW-0812">Transmembrane</keyword>
<protein>
    <submittedName>
        <fullName evidence="9">Ktr system potassium uptake protein D</fullName>
    </submittedName>
</protein>
<feature type="transmembrane region" description="Helical" evidence="8">
    <location>
        <begin position="20"/>
        <end position="41"/>
    </location>
</feature>
<evidence type="ECO:0000256" key="5">
    <source>
        <dbReference type="ARBA" id="ARBA00022989"/>
    </source>
</evidence>
<keyword evidence="5 8" id="KW-1133">Transmembrane helix</keyword>
<feature type="transmembrane region" description="Helical" evidence="8">
    <location>
        <begin position="415"/>
        <end position="435"/>
    </location>
</feature>
<sequence>MAMKYGRNLRSINNLSPFKLIALFYLFAVTFSSILLALPVAHQPGVELTFIDILFTAVSAVSVTGLSVITVADTFSTTGIIMLAFVLQLGGIGVMSIGTAIWMLLGKKIGLKERRLIMTDQNQTSFQGVVRLIRQIFLVVLLIEFIGFLTLGTYFLQYYPPQEAYLQGFFGAISAMTNGGFDITGASLIPFADDYFVQFINMLLIVAGAIGFPVLIEVKEYLFNNSKGLDAKKFSLFAKLTSFTFLMLVIIGMAFIILFEMNHFFSDKNWHEILFYALFQSVTTRSGGLATMDVSLLTEQTKLFLSSLMFIGASPSSVGGGIRTTTFALLVIFMLTYARGQTRVRVFRREIHDEDLIKAVVVTIMAVIICFAAVVALTITEPFSLGDILFEVTSAFGTVGLSTGITSGLSTFAKFVLMMLMFIGRIGILTFLFTLKQEKKKTGNYHYPKERIIIG</sequence>
<evidence type="ECO:0000256" key="8">
    <source>
        <dbReference type="SAM" id="Phobius"/>
    </source>
</evidence>
<dbReference type="InterPro" id="IPR003445">
    <property type="entry name" value="Cat_transpt"/>
</dbReference>
<reference evidence="10" key="1">
    <citation type="journal article" date="2019" name="Int. J. Syst. Evol. Microbiol.">
        <title>The Global Catalogue of Microorganisms (GCM) 10K type strain sequencing project: providing services to taxonomists for standard genome sequencing and annotation.</title>
        <authorList>
            <consortium name="The Broad Institute Genomics Platform"/>
            <consortium name="The Broad Institute Genome Sequencing Center for Infectious Disease"/>
            <person name="Wu L."/>
            <person name="Ma J."/>
        </authorList>
    </citation>
    <scope>NUCLEOTIDE SEQUENCE [LARGE SCALE GENOMIC DNA]</scope>
    <source>
        <strain evidence="10">CCM 7282</strain>
    </source>
</reference>
<keyword evidence="7 8" id="KW-0472">Membrane</keyword>
<dbReference type="EMBL" id="BMCJ01000001">
    <property type="protein sequence ID" value="GGC79639.1"/>
    <property type="molecule type" value="Genomic_DNA"/>
</dbReference>
<accession>A0ABQ1NLQ8</accession>
<comment type="caution">
    <text evidence="9">The sequence shown here is derived from an EMBL/GenBank/DDBJ whole genome shotgun (WGS) entry which is preliminary data.</text>
</comment>
<gene>
    <name evidence="9" type="primary">ktrD</name>
    <name evidence="9" type="ORF">GCM10007216_07660</name>
</gene>
<dbReference type="PANTHER" id="PTHR32024">
    <property type="entry name" value="TRK SYSTEM POTASSIUM UPTAKE PROTEIN TRKG-RELATED"/>
    <property type="match status" value="1"/>
</dbReference>
<feature type="transmembrane region" description="Helical" evidence="8">
    <location>
        <begin position="195"/>
        <end position="216"/>
    </location>
</feature>
<evidence type="ECO:0000256" key="1">
    <source>
        <dbReference type="ARBA" id="ARBA00004651"/>
    </source>
</evidence>
<proteinExistence type="predicted"/>
<organism evidence="9 10">
    <name type="scientific">Thalassobacillus devorans</name>
    <dbReference type="NCBI Taxonomy" id="279813"/>
    <lineage>
        <taxon>Bacteria</taxon>
        <taxon>Bacillati</taxon>
        <taxon>Bacillota</taxon>
        <taxon>Bacilli</taxon>
        <taxon>Bacillales</taxon>
        <taxon>Bacillaceae</taxon>
        <taxon>Thalassobacillus</taxon>
    </lineage>
</organism>